<gene>
    <name evidence="11" type="ORF">QEZ41_07525</name>
</gene>
<dbReference type="Gene3D" id="2.40.440.10">
    <property type="entry name" value="L,D-transpeptidase catalytic domain-like"/>
    <property type="match status" value="1"/>
</dbReference>
<feature type="domain" description="L,D-TPase catalytic" evidence="10">
    <location>
        <begin position="9"/>
        <end position="165"/>
    </location>
</feature>
<dbReference type="GO" id="GO:0016740">
    <property type="term" value="F:transferase activity"/>
    <property type="evidence" value="ECO:0007669"/>
    <property type="project" value="UniProtKB-KW"/>
</dbReference>
<keyword evidence="12" id="KW-1185">Reference proteome</keyword>
<accession>A0ABT7SPM2</accession>
<feature type="active site" description="Proton donor/acceptor" evidence="9">
    <location>
        <position position="125"/>
    </location>
</feature>
<evidence type="ECO:0000259" key="10">
    <source>
        <dbReference type="PROSITE" id="PS52029"/>
    </source>
</evidence>
<keyword evidence="4 11" id="KW-0808">Transferase</keyword>
<proteinExistence type="inferred from homology"/>
<comment type="similarity">
    <text evidence="2">Belongs to the YkuD family.</text>
</comment>
<dbReference type="CDD" id="cd16913">
    <property type="entry name" value="YkuD_like"/>
    <property type="match status" value="1"/>
</dbReference>
<dbReference type="PROSITE" id="PS52029">
    <property type="entry name" value="LD_TPASE"/>
    <property type="match status" value="1"/>
</dbReference>
<keyword evidence="3" id="KW-0328">Glycosyltransferase</keyword>
<evidence type="ECO:0000256" key="3">
    <source>
        <dbReference type="ARBA" id="ARBA00022676"/>
    </source>
</evidence>
<evidence type="ECO:0000256" key="5">
    <source>
        <dbReference type="ARBA" id="ARBA00022801"/>
    </source>
</evidence>
<comment type="caution">
    <text evidence="11">The sequence shown here is derived from an EMBL/GenBank/DDBJ whole genome shotgun (WGS) entry which is preliminary data.</text>
</comment>
<evidence type="ECO:0000256" key="2">
    <source>
        <dbReference type="ARBA" id="ARBA00005992"/>
    </source>
</evidence>
<protein>
    <submittedName>
        <fullName evidence="11">L,D-transpeptidase</fullName>
        <ecNumber evidence="11">2.-.-.-</ecNumber>
    </submittedName>
</protein>
<dbReference type="EC" id="2.-.-.-" evidence="11"/>
<evidence type="ECO:0000256" key="9">
    <source>
        <dbReference type="PROSITE-ProRule" id="PRU01373"/>
    </source>
</evidence>
<dbReference type="Pfam" id="PF03734">
    <property type="entry name" value="YkuD"/>
    <property type="match status" value="1"/>
</dbReference>
<dbReference type="InterPro" id="IPR005490">
    <property type="entry name" value="LD_TPept_cat_dom"/>
</dbReference>
<dbReference type="PANTHER" id="PTHR30582">
    <property type="entry name" value="L,D-TRANSPEPTIDASE"/>
    <property type="match status" value="1"/>
</dbReference>
<dbReference type="Proteomes" id="UP001241056">
    <property type="component" value="Unassembled WGS sequence"/>
</dbReference>
<keyword evidence="8 9" id="KW-0961">Cell wall biogenesis/degradation</keyword>
<evidence type="ECO:0000313" key="11">
    <source>
        <dbReference type="EMBL" id="MDM7858126.1"/>
    </source>
</evidence>
<dbReference type="EMBL" id="JAUCDY010000007">
    <property type="protein sequence ID" value="MDM7858126.1"/>
    <property type="molecule type" value="Genomic_DNA"/>
</dbReference>
<keyword evidence="5" id="KW-0378">Hydrolase</keyword>
<name>A0ABT7SPM2_9GAMM</name>
<feature type="active site" description="Nucleophile" evidence="9">
    <location>
        <position position="141"/>
    </location>
</feature>
<evidence type="ECO:0000256" key="6">
    <source>
        <dbReference type="ARBA" id="ARBA00022960"/>
    </source>
</evidence>
<dbReference type="PANTHER" id="PTHR30582:SF24">
    <property type="entry name" value="L,D-TRANSPEPTIDASE ERFK_SRFK-RELATED"/>
    <property type="match status" value="1"/>
</dbReference>
<evidence type="ECO:0000313" key="12">
    <source>
        <dbReference type="Proteomes" id="UP001241056"/>
    </source>
</evidence>
<evidence type="ECO:0000256" key="8">
    <source>
        <dbReference type="ARBA" id="ARBA00023316"/>
    </source>
</evidence>
<evidence type="ECO:0000256" key="4">
    <source>
        <dbReference type="ARBA" id="ARBA00022679"/>
    </source>
</evidence>
<organism evidence="11 12">
    <name type="scientific">Thiopseudomonas acetoxidans</name>
    <dbReference type="NCBI Taxonomy" id="3041622"/>
    <lineage>
        <taxon>Bacteria</taxon>
        <taxon>Pseudomonadati</taxon>
        <taxon>Pseudomonadota</taxon>
        <taxon>Gammaproteobacteria</taxon>
        <taxon>Pseudomonadales</taxon>
        <taxon>Pseudomonadaceae</taxon>
        <taxon>Thiopseudomonas</taxon>
    </lineage>
</organism>
<keyword evidence="6 9" id="KW-0133">Cell shape</keyword>
<dbReference type="SUPFAM" id="SSF141523">
    <property type="entry name" value="L,D-transpeptidase catalytic domain-like"/>
    <property type="match status" value="1"/>
</dbReference>
<keyword evidence="7 9" id="KW-0573">Peptidoglycan synthesis</keyword>
<sequence length="167" mass="18728">MKLYRSHIDALYVSIAQQRMTAYAGEELIQTYSISTALAGAGEQKNSGCTPRGKHYVRAKIGADMPLGAVFSGRRWTGEICTPELQEQHPERDWILTRILWLSGCELGKNRLGEVDTFARYIYIHGTPDTHLLGQPVSHGCIRMENQELAELFNQVSVGTLVHINEK</sequence>
<dbReference type="InterPro" id="IPR038063">
    <property type="entry name" value="Transpep_catalytic_dom"/>
</dbReference>
<reference evidence="11 12" key="1">
    <citation type="submission" date="2023-06" db="EMBL/GenBank/DDBJ databases">
        <title>Thiopseudomonas sp. CY1220 draft genome sequence.</title>
        <authorList>
            <person name="Zhao G."/>
            <person name="An M."/>
        </authorList>
    </citation>
    <scope>NUCLEOTIDE SEQUENCE [LARGE SCALE GENOMIC DNA]</scope>
    <source>
        <strain evidence="11 12">CY1220</strain>
    </source>
</reference>
<evidence type="ECO:0000256" key="1">
    <source>
        <dbReference type="ARBA" id="ARBA00004752"/>
    </source>
</evidence>
<comment type="pathway">
    <text evidence="1 9">Cell wall biogenesis; peptidoglycan biosynthesis.</text>
</comment>
<dbReference type="InterPro" id="IPR050979">
    <property type="entry name" value="LD-transpeptidase"/>
</dbReference>
<evidence type="ECO:0000256" key="7">
    <source>
        <dbReference type="ARBA" id="ARBA00022984"/>
    </source>
</evidence>
<dbReference type="RefSeq" id="WP_289410785.1">
    <property type="nucleotide sequence ID" value="NZ_JAUCDY010000007.1"/>
</dbReference>